<dbReference type="STRING" id="118967.SAMN02745191_0379"/>
<accession>A0A1T4K7R7</accession>
<evidence type="ECO:0000313" key="2">
    <source>
        <dbReference type="EMBL" id="SJZ38472.1"/>
    </source>
</evidence>
<dbReference type="PANTHER" id="PTHR43155">
    <property type="entry name" value="CYCLIC DI-GMP PHOSPHODIESTERASE PA4108-RELATED"/>
    <property type="match status" value="1"/>
</dbReference>
<protein>
    <submittedName>
        <fullName evidence="2">HD domain-containing protein</fullName>
    </submittedName>
</protein>
<proteinExistence type="predicted"/>
<dbReference type="CDD" id="cd00077">
    <property type="entry name" value="HDc"/>
    <property type="match status" value="1"/>
</dbReference>
<feature type="domain" description="HD-GYP" evidence="1">
    <location>
        <begin position="114"/>
        <end position="304"/>
    </location>
</feature>
<dbReference type="PANTHER" id="PTHR43155:SF1">
    <property type="entry name" value="3'3'-CGAMP-SPECIFIC PHOSPHODIESTERASE 1"/>
    <property type="match status" value="1"/>
</dbReference>
<organism evidence="2 3">
    <name type="scientific">Anaerorhabdus furcosa</name>
    <dbReference type="NCBI Taxonomy" id="118967"/>
    <lineage>
        <taxon>Bacteria</taxon>
        <taxon>Bacillati</taxon>
        <taxon>Bacillota</taxon>
        <taxon>Erysipelotrichia</taxon>
        <taxon>Erysipelotrichales</taxon>
        <taxon>Erysipelotrichaceae</taxon>
        <taxon>Anaerorhabdus</taxon>
    </lineage>
</organism>
<gene>
    <name evidence="2" type="ORF">SAMN02745191_0379</name>
</gene>
<reference evidence="3" key="1">
    <citation type="submission" date="2017-02" db="EMBL/GenBank/DDBJ databases">
        <authorList>
            <person name="Varghese N."/>
            <person name="Submissions S."/>
        </authorList>
    </citation>
    <scope>NUCLEOTIDE SEQUENCE [LARGE SCALE GENOMIC DNA]</scope>
    <source>
        <strain evidence="3">ATCC 25662</strain>
    </source>
</reference>
<dbReference type="SUPFAM" id="SSF51182">
    <property type="entry name" value="RmlC-like cupins"/>
    <property type="match status" value="1"/>
</dbReference>
<dbReference type="RefSeq" id="WP_078710824.1">
    <property type="nucleotide sequence ID" value="NZ_FUWY01000001.1"/>
</dbReference>
<sequence length="304" mass="35016">MQDILINRAGSYMHAGTEFSGGNMTHLIYNDPSFEVTHDVFPKGTVGCFYTMDTEEFEFNYIIKGRLEIFDVKEKVLLSPGDTFCYQKLERNHLFKAIDDVELLSIRKTPCFGEFEESVTHLNEILFQLQNVDGDTLSHCERVKNLTMGIAYYLEFDQSQLLNLFYAAKFHDVGKARIPVEILLKPEKLTDDEYEVMKTHSRHTYEMILEYYGPEVAKIAFDHHERLDGKGYPQGLKGDEISLAARIICVADAYDAMVVTRPYRVGMTTKNALAELRRCQDIQFDSIVIDALEKYLLDLDKEIN</sequence>
<evidence type="ECO:0000259" key="1">
    <source>
        <dbReference type="PROSITE" id="PS51832"/>
    </source>
</evidence>
<name>A0A1T4K7R7_9FIRM</name>
<dbReference type="Proteomes" id="UP000243297">
    <property type="component" value="Unassembled WGS sequence"/>
</dbReference>
<dbReference type="GO" id="GO:0004112">
    <property type="term" value="F:cyclic-nucleotide phosphodiesterase activity"/>
    <property type="evidence" value="ECO:0007669"/>
    <property type="project" value="TreeGrafter"/>
</dbReference>
<dbReference type="EMBL" id="FUWY01000001">
    <property type="protein sequence ID" value="SJZ38472.1"/>
    <property type="molecule type" value="Genomic_DNA"/>
</dbReference>
<dbReference type="InterPro" id="IPR037522">
    <property type="entry name" value="HD_GYP_dom"/>
</dbReference>
<dbReference type="PROSITE" id="PS51832">
    <property type="entry name" value="HD_GYP"/>
    <property type="match status" value="1"/>
</dbReference>
<dbReference type="OrthoDB" id="9377at2"/>
<dbReference type="SUPFAM" id="SSF109604">
    <property type="entry name" value="HD-domain/PDEase-like"/>
    <property type="match status" value="1"/>
</dbReference>
<dbReference type="InterPro" id="IPR011051">
    <property type="entry name" value="RmlC_Cupin_sf"/>
</dbReference>
<dbReference type="GO" id="GO:0009214">
    <property type="term" value="P:cyclic nucleotide catabolic process"/>
    <property type="evidence" value="ECO:0007669"/>
    <property type="project" value="TreeGrafter"/>
</dbReference>
<keyword evidence="3" id="KW-1185">Reference proteome</keyword>
<dbReference type="Gene3D" id="1.10.3210.10">
    <property type="entry name" value="Hypothetical protein af1432"/>
    <property type="match status" value="1"/>
</dbReference>
<dbReference type="InterPro" id="IPR003607">
    <property type="entry name" value="HD/PDEase_dom"/>
</dbReference>
<dbReference type="AlphaFoldDB" id="A0A1T4K7R7"/>
<dbReference type="SMART" id="SM00471">
    <property type="entry name" value="HDc"/>
    <property type="match status" value="1"/>
</dbReference>
<evidence type="ECO:0000313" key="3">
    <source>
        <dbReference type="Proteomes" id="UP000243297"/>
    </source>
</evidence>
<dbReference type="Pfam" id="PF13487">
    <property type="entry name" value="HD_5"/>
    <property type="match status" value="1"/>
</dbReference>